<dbReference type="AlphaFoldDB" id="M8BTL5"/>
<evidence type="ECO:0008006" key="2">
    <source>
        <dbReference type="Google" id="ProtNLM"/>
    </source>
</evidence>
<accession>M8BTL5</accession>
<reference evidence="1" key="1">
    <citation type="submission" date="2015-06" db="UniProtKB">
        <authorList>
            <consortium name="EnsemblPlants"/>
        </authorList>
    </citation>
    <scope>IDENTIFICATION</scope>
</reference>
<proteinExistence type="predicted"/>
<sequence>MERTTSAEDLTQQLPDDLLANVFRRLRTTSPSLAAPRCSDNDGEDDVGGGSDAATTRRPARQCFRRLRTTSPRRAGPRCVCKAWRAIIDGRRLLKDLPSYSLTGIFFHLNGEPLPRYFSPASSSVNIDPLDYVDTGSDAIKCLAITQHCNGLLLLNDGDCKESWVLNPATRQWTHLPTPPPMCTPGMEDVDHVDRYMDFHDRYLVFDPAVSPHYEVFLSKYVPFIPLSDINKLVDPRIQEREWPPSIFVLLVFSSRTTRWEERSFVREGEAAGTIRNMLHVPPSNHWYAAYWQGSLYYRQHGVFMRVNLSNHNYQVIKPPKGSQKYLFGHYLGKSKNGVYCALDHGPKLRIWYLVETGDQIKWVLKCSINDSSYHKTLLGFHPNKETVFVFQRPSKRVMAYHFNSSKTEDLGPLTADRVWLSFPYTLCLMGELSSNKQ</sequence>
<organism evidence="1">
    <name type="scientific">Aegilops tauschii</name>
    <name type="common">Tausch's goatgrass</name>
    <name type="synonym">Aegilops squarrosa</name>
    <dbReference type="NCBI Taxonomy" id="37682"/>
    <lineage>
        <taxon>Eukaryota</taxon>
        <taxon>Viridiplantae</taxon>
        <taxon>Streptophyta</taxon>
        <taxon>Embryophyta</taxon>
        <taxon>Tracheophyta</taxon>
        <taxon>Spermatophyta</taxon>
        <taxon>Magnoliopsida</taxon>
        <taxon>Liliopsida</taxon>
        <taxon>Poales</taxon>
        <taxon>Poaceae</taxon>
        <taxon>BOP clade</taxon>
        <taxon>Pooideae</taxon>
        <taxon>Triticodae</taxon>
        <taxon>Triticeae</taxon>
        <taxon>Triticinae</taxon>
        <taxon>Aegilops</taxon>
    </lineage>
</organism>
<name>M8BTL5_AEGTA</name>
<evidence type="ECO:0000313" key="1">
    <source>
        <dbReference type="EnsemblPlants" id="EMT06252"/>
    </source>
</evidence>
<dbReference type="PANTHER" id="PTHR34591:SF60">
    <property type="entry name" value="OS01G0824700 PROTEIN"/>
    <property type="match status" value="1"/>
</dbReference>
<dbReference type="EnsemblPlants" id="EMT06252">
    <property type="protein sequence ID" value="EMT06252"/>
    <property type="gene ID" value="F775_18528"/>
</dbReference>
<dbReference type="PANTHER" id="PTHR34591">
    <property type="entry name" value="OS03G0653100 PROTEIN-RELATED"/>
    <property type="match status" value="1"/>
</dbReference>
<dbReference type="InterPro" id="IPR036047">
    <property type="entry name" value="F-box-like_dom_sf"/>
</dbReference>
<protein>
    <recommendedName>
        <fullName evidence="2">F-box domain-containing protein</fullName>
    </recommendedName>
</protein>
<dbReference type="ExpressionAtlas" id="M8BTL5">
    <property type="expression patterns" value="baseline"/>
</dbReference>
<dbReference type="SUPFAM" id="SSF81383">
    <property type="entry name" value="F-box domain"/>
    <property type="match status" value="1"/>
</dbReference>